<proteinExistence type="inferred from homology"/>
<evidence type="ECO:0000313" key="6">
    <source>
        <dbReference type="EMBL" id="ODP26474.1"/>
    </source>
</evidence>
<evidence type="ECO:0000259" key="5">
    <source>
        <dbReference type="Pfam" id="PF01494"/>
    </source>
</evidence>
<dbReference type="RefSeq" id="WP_069329619.1">
    <property type="nucleotide sequence ID" value="NZ_MDER01000086.1"/>
</dbReference>
<organism evidence="6 7">
    <name type="scientific">Paenibacillus nuruki</name>
    <dbReference type="NCBI Taxonomy" id="1886670"/>
    <lineage>
        <taxon>Bacteria</taxon>
        <taxon>Bacillati</taxon>
        <taxon>Bacillota</taxon>
        <taxon>Bacilli</taxon>
        <taxon>Bacillales</taxon>
        <taxon>Paenibacillaceae</taxon>
        <taxon>Paenibacillus</taxon>
    </lineage>
</organism>
<dbReference type="STRING" id="1886670.PTI45_04314"/>
<evidence type="ECO:0000313" key="7">
    <source>
        <dbReference type="Proteomes" id="UP000094578"/>
    </source>
</evidence>
<dbReference type="SUPFAM" id="SSF51905">
    <property type="entry name" value="FAD/NAD(P)-binding domain"/>
    <property type="match status" value="1"/>
</dbReference>
<keyword evidence="6" id="KW-0503">Monooxygenase</keyword>
<reference evidence="6 7" key="1">
    <citation type="submission" date="2016-08" db="EMBL/GenBank/DDBJ databases">
        <title>Genome sequencing of Paenibacillus sp. TI45-13ar, isolated from Korean traditional nuruk.</title>
        <authorList>
            <person name="Kim S.-J."/>
        </authorList>
    </citation>
    <scope>NUCLEOTIDE SEQUENCE [LARGE SCALE GENOMIC DNA]</scope>
    <source>
        <strain evidence="6 7">TI45-13ar</strain>
    </source>
</reference>
<dbReference type="InterPro" id="IPR050641">
    <property type="entry name" value="RIFMO-like"/>
</dbReference>
<evidence type="ECO:0000256" key="3">
    <source>
        <dbReference type="ARBA" id="ARBA00022630"/>
    </source>
</evidence>
<dbReference type="PANTHER" id="PTHR43004:SF19">
    <property type="entry name" value="BINDING MONOOXYGENASE, PUTATIVE (JCVI)-RELATED"/>
    <property type="match status" value="1"/>
</dbReference>
<comment type="similarity">
    <text evidence="2">Belongs to the PheA/TfdB FAD monooxygenase family.</text>
</comment>
<comment type="caution">
    <text evidence="6">The sequence shown here is derived from an EMBL/GenBank/DDBJ whole genome shotgun (WGS) entry which is preliminary data.</text>
</comment>
<dbReference type="EMBL" id="MDER01000086">
    <property type="protein sequence ID" value="ODP26474.1"/>
    <property type="molecule type" value="Genomic_DNA"/>
</dbReference>
<dbReference type="Gene3D" id="3.40.30.120">
    <property type="match status" value="1"/>
</dbReference>
<dbReference type="EC" id="1.14.13.50" evidence="6"/>
<keyword evidence="6" id="KW-0560">Oxidoreductase</keyword>
<dbReference type="PRINTS" id="PR00420">
    <property type="entry name" value="RNGMNOXGNASE"/>
</dbReference>
<dbReference type="Gene3D" id="3.30.70.2450">
    <property type="match status" value="1"/>
</dbReference>
<keyword evidence="7" id="KW-1185">Reference proteome</keyword>
<dbReference type="Pfam" id="PF01494">
    <property type="entry name" value="FAD_binding_3"/>
    <property type="match status" value="1"/>
</dbReference>
<dbReference type="GO" id="GO:0071949">
    <property type="term" value="F:FAD binding"/>
    <property type="evidence" value="ECO:0007669"/>
    <property type="project" value="InterPro"/>
</dbReference>
<dbReference type="Proteomes" id="UP000094578">
    <property type="component" value="Unassembled WGS sequence"/>
</dbReference>
<name>A0A1E3KYC8_9BACL</name>
<dbReference type="GO" id="GO:0018677">
    <property type="term" value="F:pentachlorophenol monooxygenase activity"/>
    <property type="evidence" value="ECO:0007669"/>
    <property type="project" value="UniProtKB-EC"/>
</dbReference>
<keyword evidence="3" id="KW-0285">Flavoprotein</keyword>
<evidence type="ECO:0000256" key="1">
    <source>
        <dbReference type="ARBA" id="ARBA00001974"/>
    </source>
</evidence>
<evidence type="ECO:0000256" key="4">
    <source>
        <dbReference type="ARBA" id="ARBA00022827"/>
    </source>
</evidence>
<accession>A0A1E3KYC8</accession>
<evidence type="ECO:0000256" key="2">
    <source>
        <dbReference type="ARBA" id="ARBA00007801"/>
    </source>
</evidence>
<sequence>MTIHSNGYRDIHHCDVLIVGAGPTGLTLAIELARRGISYRIIDKCAHPSIYSKALGVMARTLELLHQAEVADTLIAQGHQVTGMQASSYTKVLAQVEFPSLIQSPYPYVLMVPQNITEQVLIDRLTALGGTVERQTELISLHQGDQEHSQVHAIVQHMAGDAQLEEEISARWIVGCDGAHSTVRHLSGIPFEGEALAQSFALADVQIDWKQDHNKLHVYLNKGYLTAFFPMLNHRHRVIIGMPPEYVISSSKDQSISLADIQAVLDICLPIKVNMSNPIWLAKFAVHQRKVKNYRTGSIFLAGDAAHIHSPIGGQGMNTGIQDAFNLGWKLALVCQGYAAESLLDSYHAEREPIGQQLLRGTSLFTKLATTRHSVPIAIRNTVAPLLSSRKVIQKRLFRLLSETGIAYDRSPIVQQGKGWHRPMLHAGERVPDGGYGQSPRHTLLLFAGEHPVIPSPKPPTLEDDIDEPDHRSLLTQVAVKWKDIIDVHIWLPDHPLMTSLPLPSHIHVDADHDLHQRYGMGKGGYVLIRPDGYISYIGGLSDEMDLIGWVHRSFQIPARL</sequence>
<dbReference type="SUPFAM" id="SSF52833">
    <property type="entry name" value="Thioredoxin-like"/>
    <property type="match status" value="1"/>
</dbReference>
<dbReference type="InterPro" id="IPR036249">
    <property type="entry name" value="Thioredoxin-like_sf"/>
</dbReference>
<keyword evidence="4" id="KW-0274">FAD</keyword>
<comment type="cofactor">
    <cofactor evidence="1">
        <name>FAD</name>
        <dbReference type="ChEBI" id="CHEBI:57692"/>
    </cofactor>
</comment>
<dbReference type="AlphaFoldDB" id="A0A1E3KYC8"/>
<dbReference type="Gene3D" id="3.50.50.60">
    <property type="entry name" value="FAD/NAD(P)-binding domain"/>
    <property type="match status" value="1"/>
</dbReference>
<feature type="domain" description="FAD-binding" evidence="5">
    <location>
        <begin position="14"/>
        <end position="360"/>
    </location>
</feature>
<gene>
    <name evidence="6" type="ORF">PTI45_04314</name>
</gene>
<dbReference type="InterPro" id="IPR002938">
    <property type="entry name" value="FAD-bd"/>
</dbReference>
<dbReference type="InterPro" id="IPR036188">
    <property type="entry name" value="FAD/NAD-bd_sf"/>
</dbReference>
<dbReference type="PANTHER" id="PTHR43004">
    <property type="entry name" value="TRK SYSTEM POTASSIUM UPTAKE PROTEIN"/>
    <property type="match status" value="1"/>
</dbReference>
<protein>
    <submittedName>
        <fullName evidence="6">Pentachlorophenol monooxygenase</fullName>
        <ecNumber evidence="6">1.14.13.50</ecNumber>
    </submittedName>
</protein>